<evidence type="ECO:0008006" key="3">
    <source>
        <dbReference type="Google" id="ProtNLM"/>
    </source>
</evidence>
<name>A0ABS8PJL1_9PSEU</name>
<dbReference type="Proteomes" id="UP001199469">
    <property type="component" value="Unassembled WGS sequence"/>
</dbReference>
<comment type="caution">
    <text evidence="1">The sequence shown here is derived from an EMBL/GenBank/DDBJ whole genome shotgun (WGS) entry which is preliminary data.</text>
</comment>
<evidence type="ECO:0000313" key="1">
    <source>
        <dbReference type="EMBL" id="MCD2197606.1"/>
    </source>
</evidence>
<accession>A0ABS8PJL1</accession>
<sequence>MPAPIPDPADVTAFTDLAAVLGTGDPNDVVKAFAANQAFRAAEWEELTTEDDPYRRPVRPDDLEWLDYDKPLPAEKALKLSALLGHRMLRNVYDADRHFLPAVSSEASRNDAADFYSTRNRVLGALARPVLERHLFAPLAELATPTGTGVDAARAEVLAEYERRSAEPGAAFEAARATKHRAESANFVLLQIAAYRPAAAGAWGGLALGEYDEAHPGLRRIAVERYRRWVEQAPAWRSLLATADLRPGAAAYWQLWLGSSLGRGNHLQHLSRAPEHQVAALGALVHELLDQAVTDAPLSAVLAEGLGADLAPGADPFAVADVDGAALGRLVEEILTPLQAAFGDVVVDDFRAGFAQARWFAGLWDRDLADQVSWADRIEEYQEKAEKIDQHLSNENIEVDLDTFVESNEETSTTHVHNEHRLVMIERGQMHFWNNTTHKIELNEGDKLLIPVSRLHGSTVLSGECTYHQPIIPDEMLAQFL</sequence>
<protein>
    <recommendedName>
        <fullName evidence="3">Peptide synthetase</fullName>
    </recommendedName>
</protein>
<keyword evidence="2" id="KW-1185">Reference proteome</keyword>
<organism evidence="1 2">
    <name type="scientific">Actinomycetospora endophytica</name>
    <dbReference type="NCBI Taxonomy" id="2291215"/>
    <lineage>
        <taxon>Bacteria</taxon>
        <taxon>Bacillati</taxon>
        <taxon>Actinomycetota</taxon>
        <taxon>Actinomycetes</taxon>
        <taxon>Pseudonocardiales</taxon>
        <taxon>Pseudonocardiaceae</taxon>
        <taxon>Actinomycetospora</taxon>
    </lineage>
</organism>
<dbReference type="RefSeq" id="WP_230739756.1">
    <property type="nucleotide sequence ID" value="NZ_JAJNDB010000008.1"/>
</dbReference>
<reference evidence="1 2" key="1">
    <citation type="submission" date="2021-11" db="EMBL/GenBank/DDBJ databases">
        <title>Draft genome sequence of Actinomycetospora sp. SF1 isolated from the rhizosphere soil.</title>
        <authorList>
            <person name="Duangmal K."/>
            <person name="Chantavorakit T."/>
        </authorList>
    </citation>
    <scope>NUCLEOTIDE SEQUENCE [LARGE SCALE GENOMIC DNA]</scope>
    <source>
        <strain evidence="1 2">TBRC 5722</strain>
    </source>
</reference>
<dbReference type="EMBL" id="JAJNDB010000008">
    <property type="protein sequence ID" value="MCD2197606.1"/>
    <property type="molecule type" value="Genomic_DNA"/>
</dbReference>
<evidence type="ECO:0000313" key="2">
    <source>
        <dbReference type="Proteomes" id="UP001199469"/>
    </source>
</evidence>
<gene>
    <name evidence="1" type="ORF">LQ327_29970</name>
</gene>
<proteinExistence type="predicted"/>